<gene>
    <name evidence="1" type="ORF">E6K72_01985</name>
</gene>
<dbReference type="SUPFAM" id="SSF53474">
    <property type="entry name" value="alpha/beta-Hydrolases"/>
    <property type="match status" value="1"/>
</dbReference>
<dbReference type="Gene3D" id="3.40.50.1820">
    <property type="entry name" value="alpha/beta hydrolase"/>
    <property type="match status" value="1"/>
</dbReference>
<feature type="non-terminal residue" evidence="1">
    <location>
        <position position="63"/>
    </location>
</feature>
<evidence type="ECO:0000313" key="2">
    <source>
        <dbReference type="Proteomes" id="UP000317716"/>
    </source>
</evidence>
<proteinExistence type="predicted"/>
<dbReference type="Proteomes" id="UP000317716">
    <property type="component" value="Unassembled WGS sequence"/>
</dbReference>
<dbReference type="EMBL" id="VBOS01000059">
    <property type="protein sequence ID" value="TMQ59017.1"/>
    <property type="molecule type" value="Genomic_DNA"/>
</dbReference>
<dbReference type="GO" id="GO:0016787">
    <property type="term" value="F:hydrolase activity"/>
    <property type="evidence" value="ECO:0007669"/>
    <property type="project" value="UniProtKB-KW"/>
</dbReference>
<protein>
    <submittedName>
        <fullName evidence="1">Alpha/beta hydrolase</fullName>
    </submittedName>
</protein>
<accession>A0A538T5W2</accession>
<organism evidence="1 2">
    <name type="scientific">Eiseniibacteriota bacterium</name>
    <dbReference type="NCBI Taxonomy" id="2212470"/>
    <lineage>
        <taxon>Bacteria</taxon>
        <taxon>Candidatus Eiseniibacteriota</taxon>
    </lineage>
</organism>
<reference evidence="1 2" key="1">
    <citation type="journal article" date="2019" name="Nat. Microbiol.">
        <title>Mediterranean grassland soil C-N compound turnover is dependent on rainfall and depth, and is mediated by genomically divergent microorganisms.</title>
        <authorList>
            <person name="Diamond S."/>
            <person name="Andeer P.F."/>
            <person name="Li Z."/>
            <person name="Crits-Christoph A."/>
            <person name="Burstein D."/>
            <person name="Anantharaman K."/>
            <person name="Lane K.R."/>
            <person name="Thomas B.C."/>
            <person name="Pan C."/>
            <person name="Northen T.R."/>
            <person name="Banfield J.F."/>
        </authorList>
    </citation>
    <scope>NUCLEOTIDE SEQUENCE [LARGE SCALE GENOMIC DNA]</scope>
    <source>
        <strain evidence="1">WS_2</strain>
    </source>
</reference>
<dbReference type="InterPro" id="IPR029058">
    <property type="entry name" value="AB_hydrolase_fold"/>
</dbReference>
<comment type="caution">
    <text evidence="1">The sequence shown here is derived from an EMBL/GenBank/DDBJ whole genome shotgun (WGS) entry which is preliminary data.</text>
</comment>
<name>A0A538T5W2_UNCEI</name>
<dbReference type="AlphaFoldDB" id="A0A538T5W2"/>
<sequence>MGLESLAVPKLVLQGTDDVVCPPAALREQFGRWEEPKKLVEIPGATHFFDRQLGALGEAIHEA</sequence>
<keyword evidence="1" id="KW-0378">Hydrolase</keyword>
<evidence type="ECO:0000313" key="1">
    <source>
        <dbReference type="EMBL" id="TMQ59017.1"/>
    </source>
</evidence>